<dbReference type="CDD" id="cd00067">
    <property type="entry name" value="GAL4"/>
    <property type="match status" value="1"/>
</dbReference>
<gene>
    <name evidence="2" type="ORF">CALCODRAFT_25513</name>
</gene>
<accession>A0A165J2L7</accession>
<evidence type="ECO:0000313" key="3">
    <source>
        <dbReference type="Proteomes" id="UP000076842"/>
    </source>
</evidence>
<dbReference type="InParanoid" id="A0A165J2L7"/>
<feature type="region of interest" description="Disordered" evidence="1">
    <location>
        <begin position="1"/>
        <end position="23"/>
    </location>
</feature>
<protein>
    <recommendedName>
        <fullName evidence="4">Zn(2)-C6 fungal-type domain-containing protein</fullName>
    </recommendedName>
</protein>
<reference evidence="2 3" key="1">
    <citation type="journal article" date="2016" name="Mol. Biol. Evol.">
        <title>Comparative Genomics of Early-Diverging Mushroom-Forming Fungi Provides Insights into the Origins of Lignocellulose Decay Capabilities.</title>
        <authorList>
            <person name="Nagy L.G."/>
            <person name="Riley R."/>
            <person name="Tritt A."/>
            <person name="Adam C."/>
            <person name="Daum C."/>
            <person name="Floudas D."/>
            <person name="Sun H."/>
            <person name="Yadav J.S."/>
            <person name="Pangilinan J."/>
            <person name="Larsson K.H."/>
            <person name="Matsuura K."/>
            <person name="Barry K."/>
            <person name="Labutti K."/>
            <person name="Kuo R."/>
            <person name="Ohm R.A."/>
            <person name="Bhattacharya S.S."/>
            <person name="Shirouzu T."/>
            <person name="Yoshinaga Y."/>
            <person name="Martin F.M."/>
            <person name="Grigoriev I.V."/>
            <person name="Hibbett D.S."/>
        </authorList>
    </citation>
    <scope>NUCLEOTIDE SEQUENCE [LARGE SCALE GENOMIC DNA]</scope>
    <source>
        <strain evidence="2 3">HHB12733</strain>
    </source>
</reference>
<dbReference type="InterPro" id="IPR001138">
    <property type="entry name" value="Zn2Cys6_DnaBD"/>
</dbReference>
<name>A0A165J2L7_9BASI</name>
<dbReference type="Proteomes" id="UP000076842">
    <property type="component" value="Unassembled WGS sequence"/>
</dbReference>
<dbReference type="GO" id="GO:0000981">
    <property type="term" value="F:DNA-binding transcription factor activity, RNA polymerase II-specific"/>
    <property type="evidence" value="ECO:0007669"/>
    <property type="project" value="InterPro"/>
</dbReference>
<evidence type="ECO:0000313" key="2">
    <source>
        <dbReference type="EMBL" id="KZT61290.1"/>
    </source>
</evidence>
<feature type="region of interest" description="Disordered" evidence="1">
    <location>
        <begin position="28"/>
        <end position="47"/>
    </location>
</feature>
<organism evidence="2 3">
    <name type="scientific">Calocera cornea HHB12733</name>
    <dbReference type="NCBI Taxonomy" id="1353952"/>
    <lineage>
        <taxon>Eukaryota</taxon>
        <taxon>Fungi</taxon>
        <taxon>Dikarya</taxon>
        <taxon>Basidiomycota</taxon>
        <taxon>Agaricomycotina</taxon>
        <taxon>Dacrymycetes</taxon>
        <taxon>Dacrymycetales</taxon>
        <taxon>Dacrymycetaceae</taxon>
        <taxon>Calocera</taxon>
    </lineage>
</organism>
<dbReference type="InterPro" id="IPR036864">
    <property type="entry name" value="Zn2-C6_fun-type_DNA-bd_sf"/>
</dbReference>
<keyword evidence="3" id="KW-1185">Reference proteome</keyword>
<dbReference type="AlphaFoldDB" id="A0A165J2L7"/>
<evidence type="ECO:0000256" key="1">
    <source>
        <dbReference type="SAM" id="MobiDB-lite"/>
    </source>
</evidence>
<dbReference type="Gene3D" id="4.10.240.10">
    <property type="entry name" value="Zn(2)-C6 fungal-type DNA-binding domain"/>
    <property type="match status" value="1"/>
</dbReference>
<dbReference type="EMBL" id="KV423924">
    <property type="protein sequence ID" value="KZT61290.1"/>
    <property type="molecule type" value="Genomic_DNA"/>
</dbReference>
<dbReference type="SUPFAM" id="SSF57701">
    <property type="entry name" value="Zn2/Cys6 DNA-binding domain"/>
    <property type="match status" value="1"/>
</dbReference>
<evidence type="ECO:0008006" key="4">
    <source>
        <dbReference type="Google" id="ProtNLM"/>
    </source>
</evidence>
<dbReference type="GO" id="GO:0008270">
    <property type="term" value="F:zinc ion binding"/>
    <property type="evidence" value="ECO:0007669"/>
    <property type="project" value="InterPro"/>
</dbReference>
<sequence length="226" mass="24953">MSETTVTVTIDPPSADISESDATVRLSPLSIGDQGQPRSQRTVHFDVPTSPASAISLDSKQYDSDSDAASIRDRAIKIVDYEEGEGSKISTRSGQQGGDPRLSELRPCVECKTLDIHCDGVPCTGCEERGVDCTPSRETFEDALAHVVVHLEARLLELNSLKRTLSSAIFLQQISEELGSNELFRFNFRLHKEKTQLVSYTRKCYYCHPEYVTRSGGKTTAHILSL</sequence>
<proteinExistence type="predicted"/>